<protein>
    <submittedName>
        <fullName evidence="2">Uncharacterized protein</fullName>
    </submittedName>
</protein>
<proteinExistence type="predicted"/>
<keyword evidence="3" id="KW-1185">Reference proteome</keyword>
<dbReference type="EMBL" id="CP069798">
    <property type="protein sequence ID" value="QRQ80714.1"/>
    <property type="molecule type" value="Genomic_DNA"/>
</dbReference>
<evidence type="ECO:0000313" key="3">
    <source>
        <dbReference type="Proteomes" id="UP000653156"/>
    </source>
</evidence>
<name>A0A892ZGK8_9NEIS</name>
<reference evidence="2" key="1">
    <citation type="submission" date="2021-02" db="EMBL/GenBank/DDBJ databases">
        <title>Neisseriaceae sp. 26B isolated from the cloaca of a Common Toad-headed Turtle (Mesoclemmys nasuta).</title>
        <authorList>
            <person name="Spergser J."/>
            <person name="Busse H.-J."/>
        </authorList>
    </citation>
    <scope>NUCLEOTIDE SEQUENCE</scope>
    <source>
        <strain evidence="2">26B</strain>
    </source>
</reference>
<gene>
    <name evidence="2" type="ORF">JQU52_08020</name>
</gene>
<evidence type="ECO:0000256" key="1">
    <source>
        <dbReference type="SAM" id="MobiDB-lite"/>
    </source>
</evidence>
<dbReference type="RefSeq" id="WP_230337998.1">
    <property type="nucleotide sequence ID" value="NZ_CP069798.1"/>
</dbReference>
<evidence type="ECO:0000313" key="2">
    <source>
        <dbReference type="EMBL" id="QRQ80714.1"/>
    </source>
</evidence>
<sequence>MSQVDSRGQLTALPEGIMMPDSTHVLPRDGLYDIEVRQMRAGARNNSQSRPYRLSIQID</sequence>
<dbReference type="Gene3D" id="2.60.120.380">
    <property type="match status" value="1"/>
</dbReference>
<dbReference type="AlphaFoldDB" id="A0A892ZGK8"/>
<feature type="region of interest" description="Disordered" evidence="1">
    <location>
        <begin position="1"/>
        <end position="24"/>
    </location>
</feature>
<accession>A0A892ZGK8</accession>
<organism evidence="2 3">
    <name type="scientific">Paralysiella testudinis</name>
    <dbReference type="NCBI Taxonomy" id="2809020"/>
    <lineage>
        <taxon>Bacteria</taxon>
        <taxon>Pseudomonadati</taxon>
        <taxon>Pseudomonadota</taxon>
        <taxon>Betaproteobacteria</taxon>
        <taxon>Neisseriales</taxon>
        <taxon>Neisseriaceae</taxon>
        <taxon>Paralysiella</taxon>
    </lineage>
</organism>
<dbReference type="Proteomes" id="UP000653156">
    <property type="component" value="Chromosome"/>
</dbReference>
<dbReference type="KEGG" id="ptes:JQU52_08020"/>